<keyword evidence="2 11" id="KW-0696">RNA-directed RNA polymerase</keyword>
<dbReference type="PROSITE" id="PS50522">
    <property type="entry name" value="RDRP_PHAGE"/>
    <property type="match status" value="1"/>
</dbReference>
<name>A0A514D138_9VIRU</name>
<gene>
    <name evidence="11" type="ORF">H2Bulk34384_000001</name>
</gene>
<keyword evidence="9" id="KW-0460">Magnesium</keyword>
<keyword evidence="3" id="KW-0808">Transferase</keyword>
<protein>
    <recommendedName>
        <fullName evidence="1">RNA-directed RNA polymerase</fullName>
        <ecNumber evidence="1">2.7.7.48</ecNumber>
    </recommendedName>
    <alternativeName>
        <fullName evidence="7">RNA replicase beta chain</fullName>
    </alternativeName>
</protein>
<feature type="domain" description="RdRp catalytic" evidence="10">
    <location>
        <begin position="250"/>
        <end position="380"/>
    </location>
</feature>
<evidence type="ECO:0000256" key="9">
    <source>
        <dbReference type="PIRSR" id="PIRSR605093-1"/>
    </source>
</evidence>
<evidence type="ECO:0000256" key="4">
    <source>
        <dbReference type="ARBA" id="ARBA00022695"/>
    </source>
</evidence>
<keyword evidence="4" id="KW-0548">Nucleotidyltransferase</keyword>
<keyword evidence="9" id="KW-0479">Metal-binding</keyword>
<feature type="binding site" evidence="9">
    <location>
        <position position="265"/>
    </location>
    <ligand>
        <name>Mg(2+)</name>
        <dbReference type="ChEBI" id="CHEBI:18420"/>
        <label>2</label>
    </ligand>
</feature>
<evidence type="ECO:0000256" key="3">
    <source>
        <dbReference type="ARBA" id="ARBA00022679"/>
    </source>
</evidence>
<comment type="catalytic activity">
    <reaction evidence="8">
        <text>RNA(n) + a ribonucleoside 5'-triphosphate = RNA(n+1) + diphosphate</text>
        <dbReference type="Rhea" id="RHEA:21248"/>
        <dbReference type="Rhea" id="RHEA-COMP:14527"/>
        <dbReference type="Rhea" id="RHEA-COMP:17342"/>
        <dbReference type="ChEBI" id="CHEBI:33019"/>
        <dbReference type="ChEBI" id="CHEBI:61557"/>
        <dbReference type="ChEBI" id="CHEBI:140395"/>
        <dbReference type="EC" id="2.7.7.48"/>
    </reaction>
</comment>
<evidence type="ECO:0000256" key="6">
    <source>
        <dbReference type="ARBA" id="ARBA00022953"/>
    </source>
</evidence>
<evidence type="ECO:0000313" key="11">
    <source>
        <dbReference type="EMBL" id="QDH87324.1"/>
    </source>
</evidence>
<keyword evidence="5" id="KW-0547">Nucleotide-binding</keyword>
<organism evidence="11">
    <name type="scientific">Leviviridae sp</name>
    <dbReference type="NCBI Taxonomy" id="2027243"/>
    <lineage>
        <taxon>Viruses</taxon>
        <taxon>Riboviria</taxon>
        <taxon>Orthornavirae</taxon>
        <taxon>Lenarviricota</taxon>
        <taxon>Leviviricetes</taxon>
        <taxon>Norzivirales</taxon>
        <taxon>Fiersviridae</taxon>
    </lineage>
</organism>
<sequence length="533" mass="59728">MISHFVKKVALELYEGLATPKSLAAAMLLRHGEWDQLATLEADPGNYLTAEEYWRDASASSFLKKYEPLPTSFDRKAVAEEGFILCEKSCLRTNIRLYPLIEDLKDPQCQSGLHDFFRRARQNIAQILGPCPDIVDGRFGPGSTFGDKGVLSTVPDKMSNEPQLTTDAWPFLFPWSGTMWASACVDVGKVPKFVQGNRFTTVKKDCTKFRGIAIEPSINVFFQLGYGRVIRNRLRRRGINLDVGQDTHRALARFSSVDEYQSTIDLRNASDTISRNLVKLLLPARWFSVLDALRSKKTLFKGKFHLLEKFSSMGNGFTFELETLVFLGLISAITGIEAIGKDVFAFGDDIIVPKAYSDDVVSMLRFCGLETNPHKTFVEGPFRESCGGDFFNGIKVRPFYLKDDPDQPSSRIALANGLYSSYGGHLGRWLCLRDAWRTVLSGLPTNIRCLHGPSALGDIVIHDEDSSRWITSWKHGTRFIKCYQPTPLHHVKWGRFAPSVTLACATYGLAWNDGFVSTRNPELDYSIGAVPFS</sequence>
<feature type="binding site" evidence="9">
    <location>
        <position position="348"/>
    </location>
    <ligand>
        <name>Mg(2+)</name>
        <dbReference type="ChEBI" id="CHEBI:18420"/>
        <label>2</label>
    </ligand>
</feature>
<keyword evidence="6" id="KW-0693">Viral RNA replication</keyword>
<evidence type="ECO:0000256" key="5">
    <source>
        <dbReference type="ARBA" id="ARBA00022741"/>
    </source>
</evidence>
<dbReference type="GO" id="GO:0046872">
    <property type="term" value="F:metal ion binding"/>
    <property type="evidence" value="ECO:0007669"/>
    <property type="project" value="UniProtKB-KW"/>
</dbReference>
<evidence type="ECO:0000256" key="8">
    <source>
        <dbReference type="ARBA" id="ARBA00048744"/>
    </source>
</evidence>
<dbReference type="InterPro" id="IPR005093">
    <property type="entry name" value="RNArep_beta"/>
</dbReference>
<dbReference type="Pfam" id="PF03431">
    <property type="entry name" value="RNA_replicase_B"/>
    <property type="match status" value="1"/>
</dbReference>
<evidence type="ECO:0000256" key="2">
    <source>
        <dbReference type="ARBA" id="ARBA00022484"/>
    </source>
</evidence>
<evidence type="ECO:0000256" key="1">
    <source>
        <dbReference type="ARBA" id="ARBA00012494"/>
    </source>
</evidence>
<reference evidence="11" key="1">
    <citation type="submission" date="2019-05" db="EMBL/GenBank/DDBJ databases">
        <title>Metatranscriptomic reconstruction reveals RNA viruses with the potential to shape carbon cycling in soil.</title>
        <authorList>
            <person name="Starr E.P."/>
            <person name="Nuccio E."/>
            <person name="Pett-Ridge J."/>
            <person name="Banfield J.F."/>
            <person name="Firestone M.K."/>
        </authorList>
    </citation>
    <scope>NUCLEOTIDE SEQUENCE</scope>
    <source>
        <strain evidence="11">H2_Bulk_34_384</strain>
    </source>
</reference>
<proteinExistence type="predicted"/>
<dbReference type="GO" id="GO:0003968">
    <property type="term" value="F:RNA-directed RNA polymerase activity"/>
    <property type="evidence" value="ECO:0007669"/>
    <property type="project" value="UniProtKB-KW"/>
</dbReference>
<dbReference type="EMBL" id="MN033285">
    <property type="protein sequence ID" value="QDH87324.1"/>
    <property type="molecule type" value="Genomic_RNA"/>
</dbReference>
<dbReference type="GO" id="GO:0000166">
    <property type="term" value="F:nucleotide binding"/>
    <property type="evidence" value="ECO:0007669"/>
    <property type="project" value="UniProtKB-KW"/>
</dbReference>
<evidence type="ECO:0000259" key="10">
    <source>
        <dbReference type="PROSITE" id="PS50522"/>
    </source>
</evidence>
<dbReference type="InterPro" id="IPR043502">
    <property type="entry name" value="DNA/RNA_pol_sf"/>
</dbReference>
<comment type="cofactor">
    <cofactor evidence="9">
        <name>Mg(2+)</name>
        <dbReference type="ChEBI" id="CHEBI:18420"/>
    </cofactor>
    <text evidence="9">Binds 2 Mg(2+) per subunit.</text>
</comment>
<dbReference type="InterPro" id="IPR007096">
    <property type="entry name" value="RNA-dir_Rpol_cat_phage"/>
</dbReference>
<evidence type="ECO:0000256" key="7">
    <source>
        <dbReference type="ARBA" id="ARBA00030248"/>
    </source>
</evidence>
<dbReference type="EC" id="2.7.7.48" evidence="1"/>
<dbReference type="GO" id="GO:0039694">
    <property type="term" value="P:viral RNA genome replication"/>
    <property type="evidence" value="ECO:0007669"/>
    <property type="project" value="InterPro"/>
</dbReference>
<dbReference type="SUPFAM" id="SSF56672">
    <property type="entry name" value="DNA/RNA polymerases"/>
    <property type="match status" value="1"/>
</dbReference>
<accession>A0A514D138</accession>
<feature type="binding site" evidence="9">
    <location>
        <position position="349"/>
    </location>
    <ligand>
        <name>Mg(2+)</name>
        <dbReference type="ChEBI" id="CHEBI:18420"/>
        <label>2</label>
    </ligand>
</feature>